<dbReference type="OrthoDB" id="69641at2759"/>
<dbReference type="STRING" id="869754.A0A1A0HCR9"/>
<sequence>MPYTELNEELDAIEAIYPGSTEKLGPGIVLLTVPDFSDISIQLVFPESYPVEKPSMIQALTKNVRKYPDLKYIENKINELIDSVFMEEMVIIFELLGEIQTFLEAYDEEHARELQEIEAPGSPEPRLTKERDYTAEWIQSDPIVDRNSSFIAYAREAHSVEEANKYIDDLKNDRKIAKATHNMTSMRIKGTNGTSFQDCDDDGETAAGLRMLHLMTIMDVWNVVVVVSRWYGGTHLGPDRFKHINTATRDVLIKGGFFLESDKKKK</sequence>
<dbReference type="GO" id="GO:0003785">
    <property type="term" value="F:actin monomer binding"/>
    <property type="evidence" value="ECO:0007669"/>
    <property type="project" value="EnsemblFungi"/>
</dbReference>
<dbReference type="PANTHER" id="PTHR16301:SF25">
    <property type="entry name" value="PROTEIN IMPACT"/>
    <property type="match status" value="1"/>
</dbReference>
<reference evidence="8 9" key="1">
    <citation type="submission" date="2016-05" db="EMBL/GenBank/DDBJ databases">
        <title>Comparative genomics of biotechnologically important yeasts.</title>
        <authorList>
            <consortium name="DOE Joint Genome Institute"/>
            <person name="Riley R."/>
            <person name="Haridas S."/>
            <person name="Wolfe K.H."/>
            <person name="Lopes M.R."/>
            <person name="Hittinger C.T."/>
            <person name="Goker M."/>
            <person name="Salamov A."/>
            <person name="Wisecaver J."/>
            <person name="Long T.M."/>
            <person name="Aerts A.L."/>
            <person name="Barry K."/>
            <person name="Choi C."/>
            <person name="Clum A."/>
            <person name="Coughlan A.Y."/>
            <person name="Deshpande S."/>
            <person name="Douglass A.P."/>
            <person name="Hanson S.J."/>
            <person name="Klenk H.-P."/>
            <person name="LaButti K."/>
            <person name="Lapidus A."/>
            <person name="Lindquist E."/>
            <person name="Lipzen A."/>
            <person name="Meier-kolthoff J.P."/>
            <person name="Ohm R.A."/>
            <person name="Otillar R.P."/>
            <person name="Pangilinan J."/>
            <person name="Peng Y."/>
            <person name="Rokas A."/>
            <person name="Rosa C.A."/>
            <person name="Scheuner C."/>
            <person name="Sibirny A.A."/>
            <person name="Slot J.C."/>
            <person name="Stielow J.B."/>
            <person name="Sun H."/>
            <person name="Kurtzman C.P."/>
            <person name="Blackwell M."/>
            <person name="Grigoriev I.V."/>
            <person name="Jeffries T.W."/>
        </authorList>
    </citation>
    <scope>NUCLEOTIDE SEQUENCE [LARGE SCALE GENOMIC DNA]</scope>
    <source>
        <strain evidence="8 9">NRRL YB-4993</strain>
    </source>
</reference>
<proteinExistence type="inferred from homology"/>
<dbReference type="InterPro" id="IPR001498">
    <property type="entry name" value="Impact_N"/>
</dbReference>
<evidence type="ECO:0000259" key="7">
    <source>
        <dbReference type="PROSITE" id="PS50908"/>
    </source>
</evidence>
<evidence type="ECO:0000256" key="4">
    <source>
        <dbReference type="ARBA" id="ARBA00022491"/>
    </source>
</evidence>
<keyword evidence="3" id="KW-0963">Cytoplasm</keyword>
<dbReference type="InterPro" id="IPR006575">
    <property type="entry name" value="RWD_dom"/>
</dbReference>
<dbReference type="CDD" id="cd23822">
    <property type="entry name" value="RWD_ScYIH1-like"/>
    <property type="match status" value="1"/>
</dbReference>
<dbReference type="InterPro" id="IPR036956">
    <property type="entry name" value="Impact_N_sf"/>
</dbReference>
<dbReference type="InterPro" id="IPR016135">
    <property type="entry name" value="UBQ-conjugating_enzyme/RWD"/>
</dbReference>
<dbReference type="GO" id="GO:0031333">
    <property type="term" value="P:negative regulation of protein-containing complex assembly"/>
    <property type="evidence" value="ECO:0007669"/>
    <property type="project" value="EnsemblFungi"/>
</dbReference>
<dbReference type="Gene3D" id="3.10.110.10">
    <property type="entry name" value="Ubiquitin Conjugating Enzyme"/>
    <property type="match status" value="1"/>
</dbReference>
<evidence type="ECO:0000313" key="9">
    <source>
        <dbReference type="Proteomes" id="UP000092555"/>
    </source>
</evidence>
<evidence type="ECO:0000256" key="6">
    <source>
        <dbReference type="ARBA" id="ARBA00023016"/>
    </source>
</evidence>
<dbReference type="RefSeq" id="XP_018712223.1">
    <property type="nucleotide sequence ID" value="XM_018857341.1"/>
</dbReference>
<evidence type="ECO:0000256" key="1">
    <source>
        <dbReference type="ARBA" id="ARBA00004496"/>
    </source>
</evidence>
<evidence type="ECO:0000256" key="2">
    <source>
        <dbReference type="ARBA" id="ARBA00007665"/>
    </source>
</evidence>
<dbReference type="InterPro" id="IPR020568">
    <property type="entry name" value="Ribosomal_Su5_D2-typ_SF"/>
</dbReference>
<evidence type="ECO:0000256" key="5">
    <source>
        <dbReference type="ARBA" id="ARBA00022845"/>
    </source>
</evidence>
<keyword evidence="4" id="KW-0678">Repressor</keyword>
<dbReference type="InterPro" id="IPR023582">
    <property type="entry name" value="Impact"/>
</dbReference>
<accession>A0A1A0HCR9</accession>
<dbReference type="SUPFAM" id="SSF54495">
    <property type="entry name" value="UBC-like"/>
    <property type="match status" value="1"/>
</dbReference>
<keyword evidence="6" id="KW-0346">Stress response</keyword>
<keyword evidence="5" id="KW-0810">Translation regulation</keyword>
<evidence type="ECO:0000313" key="8">
    <source>
        <dbReference type="EMBL" id="OBA21713.1"/>
    </source>
</evidence>
<organism evidence="8 9">
    <name type="scientific">Metschnikowia bicuspidata var. bicuspidata NRRL YB-4993</name>
    <dbReference type="NCBI Taxonomy" id="869754"/>
    <lineage>
        <taxon>Eukaryota</taxon>
        <taxon>Fungi</taxon>
        <taxon>Dikarya</taxon>
        <taxon>Ascomycota</taxon>
        <taxon>Saccharomycotina</taxon>
        <taxon>Pichiomycetes</taxon>
        <taxon>Metschnikowiaceae</taxon>
        <taxon>Metschnikowia</taxon>
    </lineage>
</organism>
<protein>
    <submittedName>
        <fullName evidence="8">UPF0029-domain-containing protein</fullName>
    </submittedName>
</protein>
<comment type="caution">
    <text evidence="8">The sequence shown here is derived from an EMBL/GenBank/DDBJ whole genome shotgun (WGS) entry which is preliminary data.</text>
</comment>
<dbReference type="PROSITE" id="PS50908">
    <property type="entry name" value="RWD"/>
    <property type="match status" value="1"/>
</dbReference>
<evidence type="ECO:0000256" key="3">
    <source>
        <dbReference type="ARBA" id="ARBA00022490"/>
    </source>
</evidence>
<dbReference type="Pfam" id="PF05773">
    <property type="entry name" value="RWD"/>
    <property type="match status" value="1"/>
</dbReference>
<dbReference type="InterPro" id="IPR020569">
    <property type="entry name" value="UPF0029_Impact_CS"/>
</dbReference>
<gene>
    <name evidence="8" type="ORF">METBIDRAFT_41001</name>
</gene>
<dbReference type="GO" id="GO:0043022">
    <property type="term" value="F:ribosome binding"/>
    <property type="evidence" value="ECO:0007669"/>
    <property type="project" value="EnsemblFungi"/>
</dbReference>
<dbReference type="EMBL" id="LXTC01000003">
    <property type="protein sequence ID" value="OBA21713.1"/>
    <property type="molecule type" value="Genomic_DNA"/>
</dbReference>
<dbReference type="GO" id="GO:0004860">
    <property type="term" value="F:protein kinase inhibitor activity"/>
    <property type="evidence" value="ECO:0007669"/>
    <property type="project" value="EnsemblFungi"/>
</dbReference>
<dbReference type="Gene3D" id="3.30.230.30">
    <property type="entry name" value="Impact, N-terminal domain"/>
    <property type="match status" value="1"/>
</dbReference>
<dbReference type="GO" id="GO:0006446">
    <property type="term" value="P:regulation of translational initiation"/>
    <property type="evidence" value="ECO:0007669"/>
    <property type="project" value="TreeGrafter"/>
</dbReference>
<dbReference type="GeneID" id="30030317"/>
<dbReference type="SMART" id="SM00591">
    <property type="entry name" value="RWD"/>
    <property type="match status" value="1"/>
</dbReference>
<keyword evidence="9" id="KW-1185">Reference proteome</keyword>
<feature type="domain" description="RWD" evidence="7">
    <location>
        <begin position="8"/>
        <end position="106"/>
    </location>
</feature>
<name>A0A1A0HCR9_9ASCO</name>
<dbReference type="SUPFAM" id="SSF54211">
    <property type="entry name" value="Ribosomal protein S5 domain 2-like"/>
    <property type="match status" value="1"/>
</dbReference>
<dbReference type="GO" id="GO:0140469">
    <property type="term" value="P:GCN2-mediated signaling"/>
    <property type="evidence" value="ECO:0007669"/>
    <property type="project" value="EnsemblFungi"/>
</dbReference>
<comment type="subcellular location">
    <subcellularLocation>
        <location evidence="1">Cytoplasm</location>
    </subcellularLocation>
</comment>
<dbReference type="GO" id="GO:0034198">
    <property type="term" value="P:cellular response to amino acid starvation"/>
    <property type="evidence" value="ECO:0007669"/>
    <property type="project" value="EnsemblFungi"/>
</dbReference>
<dbReference type="PANTHER" id="PTHR16301">
    <property type="entry name" value="IMPACT-RELATED"/>
    <property type="match status" value="1"/>
</dbReference>
<dbReference type="PROSITE" id="PS00910">
    <property type="entry name" value="UPF0029"/>
    <property type="match status" value="1"/>
</dbReference>
<dbReference type="AlphaFoldDB" id="A0A1A0HCR9"/>
<dbReference type="GO" id="GO:0005737">
    <property type="term" value="C:cytoplasm"/>
    <property type="evidence" value="ECO:0007669"/>
    <property type="project" value="UniProtKB-SubCell"/>
</dbReference>
<dbReference type="Pfam" id="PF01205">
    <property type="entry name" value="Impact_N"/>
    <property type="match status" value="1"/>
</dbReference>
<comment type="similarity">
    <text evidence="2">Belongs to the IMPACT family.</text>
</comment>
<dbReference type="Proteomes" id="UP000092555">
    <property type="component" value="Unassembled WGS sequence"/>
</dbReference>